<dbReference type="InterPro" id="IPR017168">
    <property type="entry name" value="CHR-like"/>
</dbReference>
<comment type="catalytic activity">
    <reaction evidence="1">
        <text>Random endo-hydrolysis of N-acetyl-beta-D-glucosaminide (1-&gt;4)-beta-linkages in chitin and chitodextrins.</text>
        <dbReference type="EC" id="3.2.1.14"/>
    </reaction>
</comment>
<sequence length="375" mass="38757">MHFTKTAALAGLVGLASAQTYTDCNPTTNTSCPSDVGLDKSSYSVDFTAGESSDWTLSSESATYSSSTGAALTITKSGDAPTLISNFYIFFGRVSVMMRASPGTGIVSSVVLESDDLDEVDWEWIGGEDNQVQTDYFGKGNTTAYDRGTIVNLDAATQSTFRNWTLVWTEAETNWYFDGSLIRTLTYADALNGKNYPQTPMRVKVGSWAGGDSSNAEGTIEWAGGETDYSDGPFTMYVESIEIENYNPGGSYTYGDMTGDYSSIVIGASTDNSTDASSSDTTSTTSAKTSTKTSSTKTKTSAVSAASSATSVSGSSANASSNSSASASAASNGTASTSSTSSSTSIASVSGATTVISCSSIWAATALLAAAIFNL</sequence>
<evidence type="ECO:0000259" key="19">
    <source>
        <dbReference type="PROSITE" id="PS51762"/>
    </source>
</evidence>
<dbReference type="GO" id="GO:0042972">
    <property type="term" value="F:licheninase activity"/>
    <property type="evidence" value="ECO:0007669"/>
    <property type="project" value="UniProtKB-EC"/>
</dbReference>
<evidence type="ECO:0000256" key="15">
    <source>
        <dbReference type="ARBA" id="ARBA00038074"/>
    </source>
</evidence>
<evidence type="ECO:0000256" key="2">
    <source>
        <dbReference type="ARBA" id="ARBA00004196"/>
    </source>
</evidence>
<keyword evidence="9 16" id="KW-0472">Membrane</keyword>
<proteinExistence type="inferred from homology"/>
<reference evidence="20 21" key="1">
    <citation type="journal article" date="2024" name="IMA Fungus">
        <title>IMA Genome - F19 : A genome assembly and annotation guide to empower mycologists, including annotated draft genome sequences of Ceratocystis pirilliformis, Diaporthe australafricana, Fusarium ophioides, Paecilomyces lecythidis, and Sporothrix stenoceras.</title>
        <authorList>
            <person name="Aylward J."/>
            <person name="Wilson A.M."/>
            <person name="Visagie C.M."/>
            <person name="Spraker J."/>
            <person name="Barnes I."/>
            <person name="Buitendag C."/>
            <person name="Ceriani C."/>
            <person name="Del Mar Angel L."/>
            <person name="du Plessis D."/>
            <person name="Fuchs T."/>
            <person name="Gasser K."/>
            <person name="Kramer D."/>
            <person name="Li W."/>
            <person name="Munsamy K."/>
            <person name="Piso A."/>
            <person name="Price J.L."/>
            <person name="Sonnekus B."/>
            <person name="Thomas C."/>
            <person name="van der Nest A."/>
            <person name="van Dijk A."/>
            <person name="van Heerden A."/>
            <person name="van Vuuren N."/>
            <person name="Yilmaz N."/>
            <person name="Duong T.A."/>
            <person name="van der Merwe N.A."/>
            <person name="Wingfield M.J."/>
            <person name="Wingfield B.D."/>
        </authorList>
    </citation>
    <scope>NUCLEOTIDE SEQUENCE [LARGE SCALE GENOMIC DNA]</scope>
    <source>
        <strain evidence="20 21">CMW 5346</strain>
    </source>
</reference>
<evidence type="ECO:0000256" key="11">
    <source>
        <dbReference type="ARBA" id="ARBA00023180"/>
    </source>
</evidence>
<keyword evidence="8 16" id="KW-0378">Hydrolase</keyword>
<comment type="caution">
    <text evidence="20">The sequence shown here is derived from an EMBL/GenBank/DDBJ whole genome shotgun (WGS) entry which is preliminary data.</text>
</comment>
<evidence type="ECO:0000256" key="3">
    <source>
        <dbReference type="ARBA" id="ARBA00004589"/>
    </source>
</evidence>
<evidence type="ECO:0000256" key="9">
    <source>
        <dbReference type="ARBA" id="ARBA00023136"/>
    </source>
</evidence>
<keyword evidence="5" id="KW-0328">Glycosyltransferase</keyword>
<feature type="chain" id="PRO_5046577678" description="Crh-like protein" evidence="18">
    <location>
        <begin position="19"/>
        <end position="375"/>
    </location>
</feature>
<feature type="domain" description="GH16" evidence="19">
    <location>
        <begin position="20"/>
        <end position="231"/>
    </location>
</feature>
<keyword evidence="14" id="KW-0961">Cell wall biogenesis/degradation</keyword>
<feature type="region of interest" description="Disordered" evidence="17">
    <location>
        <begin position="271"/>
        <end position="300"/>
    </location>
</feature>
<evidence type="ECO:0000256" key="6">
    <source>
        <dbReference type="ARBA" id="ARBA00022679"/>
    </source>
</evidence>
<keyword evidence="4" id="KW-0336">GPI-anchor</keyword>
<evidence type="ECO:0000256" key="5">
    <source>
        <dbReference type="ARBA" id="ARBA00022676"/>
    </source>
</evidence>
<evidence type="ECO:0000256" key="1">
    <source>
        <dbReference type="ARBA" id="ARBA00000822"/>
    </source>
</evidence>
<evidence type="ECO:0000256" key="18">
    <source>
        <dbReference type="SAM" id="SignalP"/>
    </source>
</evidence>
<keyword evidence="7 18" id="KW-0732">Signal</keyword>
<comment type="similarity">
    <text evidence="15">Belongs to the glycosyl hydrolase 16 family. CRH1 subfamily.</text>
</comment>
<dbReference type="SUPFAM" id="SSF49899">
    <property type="entry name" value="Concanavalin A-like lectins/glucanases"/>
    <property type="match status" value="1"/>
</dbReference>
<dbReference type="Gene3D" id="2.60.120.200">
    <property type="match status" value="1"/>
</dbReference>
<evidence type="ECO:0000256" key="7">
    <source>
        <dbReference type="ARBA" id="ARBA00022729"/>
    </source>
</evidence>
<keyword evidence="13 20" id="KW-0326">Glycosidase</keyword>
<dbReference type="PANTHER" id="PTHR10963:SF68">
    <property type="entry name" value="GLYCOSIDASE CRH1-RELATED"/>
    <property type="match status" value="1"/>
</dbReference>
<dbReference type="PIRSF" id="PIRSF037299">
    <property type="entry name" value="Glycosidase_CRH1_prd"/>
    <property type="match status" value="1"/>
</dbReference>
<organism evidence="20 21">
    <name type="scientific">Sporothrix stenoceras</name>
    <dbReference type="NCBI Taxonomy" id="5173"/>
    <lineage>
        <taxon>Eukaryota</taxon>
        <taxon>Fungi</taxon>
        <taxon>Dikarya</taxon>
        <taxon>Ascomycota</taxon>
        <taxon>Pezizomycotina</taxon>
        <taxon>Sordariomycetes</taxon>
        <taxon>Sordariomycetidae</taxon>
        <taxon>Ophiostomatales</taxon>
        <taxon>Ophiostomataceae</taxon>
        <taxon>Sporothrix</taxon>
    </lineage>
</organism>
<dbReference type="EC" id="3.2.-.-" evidence="16"/>
<keyword evidence="12" id="KW-0449">Lipoprotein</keyword>
<dbReference type="InterPro" id="IPR013320">
    <property type="entry name" value="ConA-like_dom_sf"/>
</dbReference>
<evidence type="ECO:0000256" key="10">
    <source>
        <dbReference type="ARBA" id="ARBA00023157"/>
    </source>
</evidence>
<evidence type="ECO:0000256" key="14">
    <source>
        <dbReference type="ARBA" id="ARBA00023316"/>
    </source>
</evidence>
<dbReference type="InterPro" id="IPR000757">
    <property type="entry name" value="Beta-glucanase-like"/>
</dbReference>
<name>A0ABR3YXC9_9PEZI</name>
<keyword evidence="10" id="KW-1015">Disulfide bond</keyword>
<evidence type="ECO:0000256" key="17">
    <source>
        <dbReference type="SAM" id="MobiDB-lite"/>
    </source>
</evidence>
<feature type="signal peptide" evidence="18">
    <location>
        <begin position="1"/>
        <end position="18"/>
    </location>
</feature>
<keyword evidence="11" id="KW-0325">Glycoprotein</keyword>
<accession>A0ABR3YXC9</accession>
<dbReference type="InterPro" id="IPR050546">
    <property type="entry name" value="Glycosyl_Hydrlase_16"/>
</dbReference>
<dbReference type="PROSITE" id="PS51762">
    <property type="entry name" value="GH16_2"/>
    <property type="match status" value="1"/>
</dbReference>
<evidence type="ECO:0000256" key="13">
    <source>
        <dbReference type="ARBA" id="ARBA00023295"/>
    </source>
</evidence>
<evidence type="ECO:0000313" key="21">
    <source>
        <dbReference type="Proteomes" id="UP001583186"/>
    </source>
</evidence>
<evidence type="ECO:0000256" key="4">
    <source>
        <dbReference type="ARBA" id="ARBA00022622"/>
    </source>
</evidence>
<keyword evidence="21" id="KW-1185">Reference proteome</keyword>
<evidence type="ECO:0000256" key="12">
    <source>
        <dbReference type="ARBA" id="ARBA00023288"/>
    </source>
</evidence>
<dbReference type="PANTHER" id="PTHR10963">
    <property type="entry name" value="GLYCOSYL HYDROLASE-RELATED"/>
    <property type="match status" value="1"/>
</dbReference>
<dbReference type="Proteomes" id="UP001583186">
    <property type="component" value="Unassembled WGS sequence"/>
</dbReference>
<evidence type="ECO:0000256" key="16">
    <source>
        <dbReference type="PIRNR" id="PIRNR037299"/>
    </source>
</evidence>
<feature type="region of interest" description="Disordered" evidence="17">
    <location>
        <begin position="312"/>
        <end position="344"/>
    </location>
</feature>
<dbReference type="Pfam" id="PF00722">
    <property type="entry name" value="Glyco_hydro_16"/>
    <property type="match status" value="1"/>
</dbReference>
<evidence type="ECO:0000313" key="20">
    <source>
        <dbReference type="EMBL" id="KAL1892604.1"/>
    </source>
</evidence>
<dbReference type="CDD" id="cd02183">
    <property type="entry name" value="GH16_fungal_CRH1_transglycosylase"/>
    <property type="match status" value="1"/>
</dbReference>
<comment type="subcellular location">
    <subcellularLocation>
        <location evidence="2">Cell envelope</location>
    </subcellularLocation>
    <subcellularLocation>
        <location evidence="3">Membrane</location>
        <topology evidence="3">Lipid-anchor</topology>
        <topology evidence="3">GPI-anchor</topology>
    </subcellularLocation>
</comment>
<evidence type="ECO:0000256" key="8">
    <source>
        <dbReference type="ARBA" id="ARBA00022801"/>
    </source>
</evidence>
<dbReference type="EMBL" id="JAWCUI010000043">
    <property type="protein sequence ID" value="KAL1892604.1"/>
    <property type="molecule type" value="Genomic_DNA"/>
</dbReference>
<keyword evidence="6" id="KW-0808">Transferase</keyword>
<gene>
    <name evidence="20" type="primary">CRH1_2</name>
    <name evidence="20" type="ORF">Sste5346_006889</name>
</gene>
<protein>
    <recommendedName>
        <fullName evidence="16">Crh-like protein</fullName>
        <ecNumber evidence="16">3.2.-.-</ecNumber>
    </recommendedName>
</protein>